<sequence length="86" mass="8527">MVVPVDLAFYAASVMVLAIAAWNPESAAPTLTYQQIVAGLGDAGVNVAASVIGLVAWGAVGLGIALVLSTLAFTGLADRGPVIMGT</sequence>
<evidence type="ECO:0000313" key="2">
    <source>
        <dbReference type="EMBL" id="TFC99616.1"/>
    </source>
</evidence>
<name>A0ABY2J7E6_9MICO</name>
<organism evidence="2 3">
    <name type="scientific">Cryobacterium breve</name>
    <dbReference type="NCBI Taxonomy" id="1259258"/>
    <lineage>
        <taxon>Bacteria</taxon>
        <taxon>Bacillati</taxon>
        <taxon>Actinomycetota</taxon>
        <taxon>Actinomycetes</taxon>
        <taxon>Micrococcales</taxon>
        <taxon>Microbacteriaceae</taxon>
        <taxon>Cryobacterium</taxon>
    </lineage>
</organism>
<keyword evidence="1" id="KW-1133">Transmembrane helix</keyword>
<dbReference type="EMBL" id="SOGJ01000013">
    <property type="protein sequence ID" value="TFC99616.1"/>
    <property type="molecule type" value="Genomic_DNA"/>
</dbReference>
<dbReference type="RefSeq" id="WP_134362777.1">
    <property type="nucleotide sequence ID" value="NZ_SOGJ01000013.1"/>
</dbReference>
<keyword evidence="3" id="KW-1185">Reference proteome</keyword>
<evidence type="ECO:0000256" key="1">
    <source>
        <dbReference type="SAM" id="Phobius"/>
    </source>
</evidence>
<dbReference type="Proteomes" id="UP000298355">
    <property type="component" value="Unassembled WGS sequence"/>
</dbReference>
<protein>
    <submittedName>
        <fullName evidence="2">Uncharacterized protein</fullName>
    </submittedName>
</protein>
<proteinExistence type="predicted"/>
<feature type="transmembrane region" description="Helical" evidence="1">
    <location>
        <begin position="51"/>
        <end position="77"/>
    </location>
</feature>
<gene>
    <name evidence="2" type="ORF">E3O65_05700</name>
</gene>
<accession>A0ABY2J7E6</accession>
<comment type="caution">
    <text evidence="2">The sequence shown here is derived from an EMBL/GenBank/DDBJ whole genome shotgun (WGS) entry which is preliminary data.</text>
</comment>
<reference evidence="2 3" key="1">
    <citation type="submission" date="2019-03" db="EMBL/GenBank/DDBJ databases">
        <title>Genomics of glacier-inhabiting Cryobacterium strains.</title>
        <authorList>
            <person name="Liu Q."/>
            <person name="Xin Y.-H."/>
        </authorList>
    </citation>
    <scope>NUCLEOTIDE SEQUENCE [LARGE SCALE GENOMIC DNA]</scope>
    <source>
        <strain evidence="2 3">TMT4-23</strain>
    </source>
</reference>
<evidence type="ECO:0000313" key="3">
    <source>
        <dbReference type="Proteomes" id="UP000298355"/>
    </source>
</evidence>
<keyword evidence="1" id="KW-0472">Membrane</keyword>
<keyword evidence="1" id="KW-0812">Transmembrane</keyword>